<reference evidence="2" key="1">
    <citation type="submission" date="2020-02" db="EMBL/GenBank/DDBJ databases">
        <authorList>
            <person name="Meier V. D."/>
        </authorList>
    </citation>
    <scope>NUCLEOTIDE SEQUENCE</scope>
    <source>
        <strain evidence="2">AVDCRST_MAG01</strain>
    </source>
</reference>
<evidence type="ECO:0000256" key="1">
    <source>
        <dbReference type="SAM" id="MobiDB-lite"/>
    </source>
</evidence>
<feature type="non-terminal residue" evidence="2">
    <location>
        <position position="51"/>
    </location>
</feature>
<feature type="compositionally biased region" description="Low complexity" evidence="1">
    <location>
        <begin position="36"/>
        <end position="51"/>
    </location>
</feature>
<name>A0A6J4Q479_9ACTN</name>
<evidence type="ECO:0000313" key="2">
    <source>
        <dbReference type="EMBL" id="CAA9429796.1"/>
    </source>
</evidence>
<dbReference type="EMBL" id="CADCUW010000379">
    <property type="protein sequence ID" value="CAA9429796.1"/>
    <property type="molecule type" value="Genomic_DNA"/>
</dbReference>
<feature type="region of interest" description="Disordered" evidence="1">
    <location>
        <begin position="1"/>
        <end position="51"/>
    </location>
</feature>
<sequence length="51" mass="5229">WSSWSGFASSPARRCSTWPAAPARSLSPPPAPAPVSPAWTSPRTPSSAPAP</sequence>
<accession>A0A6J4Q479</accession>
<dbReference type="AlphaFoldDB" id="A0A6J4Q479"/>
<organism evidence="2">
    <name type="scientific">uncultured Rubrobacteraceae bacterium</name>
    <dbReference type="NCBI Taxonomy" id="349277"/>
    <lineage>
        <taxon>Bacteria</taxon>
        <taxon>Bacillati</taxon>
        <taxon>Actinomycetota</taxon>
        <taxon>Rubrobacteria</taxon>
        <taxon>Rubrobacterales</taxon>
        <taxon>Rubrobacteraceae</taxon>
        <taxon>environmental samples</taxon>
    </lineage>
</organism>
<gene>
    <name evidence="2" type="ORF">AVDCRST_MAG01-01-2840</name>
</gene>
<proteinExistence type="predicted"/>
<feature type="non-terminal residue" evidence="2">
    <location>
        <position position="1"/>
    </location>
</feature>
<protein>
    <submittedName>
        <fullName evidence="2">Uncharacterized protein</fullName>
    </submittedName>
</protein>